<dbReference type="InterPro" id="IPR036691">
    <property type="entry name" value="Endo/exonu/phosph_ase_sf"/>
</dbReference>
<proteinExistence type="predicted"/>
<dbReference type="WBParaSite" id="TREG1_26550.1">
    <property type="protein sequence ID" value="TREG1_26550.1"/>
    <property type="gene ID" value="TREG1_26550"/>
</dbReference>
<sequence length="223" mass="25820">MYIEDSHGLFYQDAVRSLKLHSQCLSIILVNTRLVLNKHLTLSTLASTCRPPLIRITEAWCTSEISDDSLRIEKYNLFRGDRRTGRGGGTLIYCEQSIHATQFSNPILSQLNDSIWVKIKVVRSKPILVGCVYQPWDFYQHLIRCSNWDLYLPNESLEAILNNFYQNINSVHDVIAPRRILSFRFPPKRLYSDIVEEESTKALNKILQISCFIVINCHYVPSQ</sequence>
<dbReference type="AlphaFoldDB" id="A0AA85JCK2"/>
<name>A0AA85JCK2_TRIRE</name>
<evidence type="ECO:0000313" key="1">
    <source>
        <dbReference type="Proteomes" id="UP000050795"/>
    </source>
</evidence>
<reference evidence="2" key="2">
    <citation type="submission" date="2023-11" db="UniProtKB">
        <authorList>
            <consortium name="WormBaseParasite"/>
        </authorList>
    </citation>
    <scope>IDENTIFICATION</scope>
</reference>
<dbReference type="SUPFAM" id="SSF56219">
    <property type="entry name" value="DNase I-like"/>
    <property type="match status" value="1"/>
</dbReference>
<dbReference type="Proteomes" id="UP000050795">
    <property type="component" value="Unassembled WGS sequence"/>
</dbReference>
<evidence type="ECO:0000313" key="2">
    <source>
        <dbReference type="WBParaSite" id="TREG1_26550.1"/>
    </source>
</evidence>
<protein>
    <submittedName>
        <fullName evidence="2">Uncharacterized protein</fullName>
    </submittedName>
</protein>
<reference evidence="1" key="1">
    <citation type="submission" date="2022-06" db="EMBL/GenBank/DDBJ databases">
        <authorList>
            <person name="Berger JAMES D."/>
            <person name="Berger JAMES D."/>
        </authorList>
    </citation>
    <scope>NUCLEOTIDE SEQUENCE [LARGE SCALE GENOMIC DNA]</scope>
</reference>
<keyword evidence="1" id="KW-1185">Reference proteome</keyword>
<organism evidence="1 2">
    <name type="scientific">Trichobilharzia regenti</name>
    <name type="common">Nasal bird schistosome</name>
    <dbReference type="NCBI Taxonomy" id="157069"/>
    <lineage>
        <taxon>Eukaryota</taxon>
        <taxon>Metazoa</taxon>
        <taxon>Spiralia</taxon>
        <taxon>Lophotrochozoa</taxon>
        <taxon>Platyhelminthes</taxon>
        <taxon>Trematoda</taxon>
        <taxon>Digenea</taxon>
        <taxon>Strigeidida</taxon>
        <taxon>Schistosomatoidea</taxon>
        <taxon>Schistosomatidae</taxon>
        <taxon>Trichobilharzia</taxon>
    </lineage>
</organism>
<dbReference type="Gene3D" id="3.60.10.10">
    <property type="entry name" value="Endonuclease/exonuclease/phosphatase"/>
    <property type="match status" value="1"/>
</dbReference>
<accession>A0AA85JCK2</accession>